<dbReference type="EMBL" id="JH598343">
    <property type="status" value="NOT_ANNOTATED_CDS"/>
    <property type="molecule type" value="Genomic_DNA"/>
</dbReference>
<dbReference type="HOGENOM" id="CLU_2727647_0_0_1"/>
<evidence type="ECO:0000313" key="3">
    <source>
        <dbReference type="Proteomes" id="UP000011713"/>
    </source>
</evidence>
<organism evidence="2 3">
    <name type="scientific">Hyaloperonospora arabidopsidis (strain Emoy2)</name>
    <name type="common">Downy mildew agent</name>
    <name type="synonym">Peronospora arabidopsidis</name>
    <dbReference type="NCBI Taxonomy" id="559515"/>
    <lineage>
        <taxon>Eukaryota</taxon>
        <taxon>Sar</taxon>
        <taxon>Stramenopiles</taxon>
        <taxon>Oomycota</taxon>
        <taxon>Peronosporomycetes</taxon>
        <taxon>Peronosporales</taxon>
        <taxon>Peronosporaceae</taxon>
        <taxon>Hyaloperonospora</taxon>
    </lineage>
</organism>
<reference evidence="2" key="2">
    <citation type="submission" date="2015-06" db="UniProtKB">
        <authorList>
            <consortium name="EnsemblProtists"/>
        </authorList>
    </citation>
    <scope>IDENTIFICATION</scope>
    <source>
        <strain evidence="2">Emoy2</strain>
    </source>
</reference>
<proteinExistence type="predicted"/>
<reference evidence="3" key="1">
    <citation type="journal article" date="2010" name="Science">
        <title>Signatures of adaptation to obligate biotrophy in the Hyaloperonospora arabidopsidis genome.</title>
        <authorList>
            <person name="Baxter L."/>
            <person name="Tripathy S."/>
            <person name="Ishaque N."/>
            <person name="Boot N."/>
            <person name="Cabral A."/>
            <person name="Kemen E."/>
            <person name="Thines M."/>
            <person name="Ah-Fong A."/>
            <person name="Anderson R."/>
            <person name="Badejoko W."/>
            <person name="Bittner-Eddy P."/>
            <person name="Boore J.L."/>
            <person name="Chibucos M.C."/>
            <person name="Coates M."/>
            <person name="Dehal P."/>
            <person name="Delehaunty K."/>
            <person name="Dong S."/>
            <person name="Downton P."/>
            <person name="Dumas B."/>
            <person name="Fabro G."/>
            <person name="Fronick C."/>
            <person name="Fuerstenberg S.I."/>
            <person name="Fulton L."/>
            <person name="Gaulin E."/>
            <person name="Govers F."/>
            <person name="Hughes L."/>
            <person name="Humphray S."/>
            <person name="Jiang R.H."/>
            <person name="Judelson H."/>
            <person name="Kamoun S."/>
            <person name="Kyung K."/>
            <person name="Meijer H."/>
            <person name="Minx P."/>
            <person name="Morris P."/>
            <person name="Nelson J."/>
            <person name="Phuntumart V."/>
            <person name="Qutob D."/>
            <person name="Rehmany A."/>
            <person name="Rougon-Cardoso A."/>
            <person name="Ryden P."/>
            <person name="Torto-Alalibo T."/>
            <person name="Studholme D."/>
            <person name="Wang Y."/>
            <person name="Win J."/>
            <person name="Wood J."/>
            <person name="Clifton S.W."/>
            <person name="Rogers J."/>
            <person name="Van den Ackerveken G."/>
            <person name="Jones J.D."/>
            <person name="McDowell J.M."/>
            <person name="Beynon J."/>
            <person name="Tyler B.M."/>
        </authorList>
    </citation>
    <scope>NUCLEOTIDE SEQUENCE [LARGE SCALE GENOMIC DNA]</scope>
    <source>
        <strain evidence="3">Emoy2</strain>
    </source>
</reference>
<feature type="region of interest" description="Disordered" evidence="1">
    <location>
        <begin position="20"/>
        <end position="59"/>
    </location>
</feature>
<feature type="compositionally biased region" description="Polar residues" evidence="1">
    <location>
        <begin position="35"/>
        <end position="45"/>
    </location>
</feature>
<keyword evidence="3" id="KW-1185">Reference proteome</keyword>
<evidence type="ECO:0000313" key="2">
    <source>
        <dbReference type="EnsemblProtists" id="HpaP806799"/>
    </source>
</evidence>
<name>M4BK66_HYAAE</name>
<dbReference type="InParanoid" id="M4BK66"/>
<dbReference type="Proteomes" id="UP000011713">
    <property type="component" value="Unassembled WGS sequence"/>
</dbReference>
<evidence type="ECO:0000256" key="1">
    <source>
        <dbReference type="SAM" id="MobiDB-lite"/>
    </source>
</evidence>
<protein>
    <submittedName>
        <fullName evidence="2">Uncharacterized protein</fullName>
    </submittedName>
</protein>
<sequence length="72" mass="8092">MAMNSAMLREWALTCNTSAEAYGPQSRRHGRRSKASSCRTTSRHSTMFHGTPGLTPANNQKFCTVRDNVDFR</sequence>
<dbReference type="EnsemblProtists" id="HpaT806799">
    <property type="protein sequence ID" value="HpaP806799"/>
    <property type="gene ID" value="HpaG806799"/>
</dbReference>
<dbReference type="AlphaFoldDB" id="M4BK66"/>
<dbReference type="VEuPathDB" id="FungiDB:HpaG806799"/>
<accession>M4BK66</accession>